<dbReference type="Proteomes" id="UP000002586">
    <property type="component" value="Chromosome"/>
</dbReference>
<dbReference type="EMBL" id="CP000471">
    <property type="protein sequence ID" value="ABK45609.1"/>
    <property type="molecule type" value="Genomic_DNA"/>
</dbReference>
<reference evidence="1 2" key="2">
    <citation type="journal article" date="2012" name="Int. J. Syst. Evol. Microbiol.">
        <title>Magnetococcus marinus gen. nov., sp. nov., a marine, magnetotactic bacterium that represents a novel lineage (Magnetococcaceae fam. nov.; Magnetococcales ord. nov.) at the base of the Alphaproteobacteria.</title>
        <authorList>
            <person name="Bazylinski D.A."/>
            <person name="Williams T.J."/>
            <person name="Lefevre C.T."/>
            <person name="Berg R.J."/>
            <person name="Zhang C.L."/>
            <person name="Bowser S.S."/>
            <person name="Dean A.J."/>
            <person name="Beveridge T.J."/>
        </authorList>
    </citation>
    <scope>NUCLEOTIDE SEQUENCE [LARGE SCALE GENOMIC DNA]</scope>
    <source>
        <strain evidence="2">ATCC BAA-1437 / JCM 17883 / MC-1</strain>
    </source>
</reference>
<keyword evidence="2" id="KW-1185">Reference proteome</keyword>
<dbReference type="Gene3D" id="3.30.70.1230">
    <property type="entry name" value="Nucleotide cyclase"/>
    <property type="match status" value="1"/>
</dbReference>
<organism evidence="1 2">
    <name type="scientific">Magnetococcus marinus (strain ATCC BAA-1437 / JCM 17883 / MC-1)</name>
    <dbReference type="NCBI Taxonomy" id="156889"/>
    <lineage>
        <taxon>Bacteria</taxon>
        <taxon>Pseudomonadati</taxon>
        <taxon>Pseudomonadota</taxon>
        <taxon>Magnetococcia</taxon>
        <taxon>Magnetococcales</taxon>
        <taxon>Magnetococcaceae</taxon>
        <taxon>Magnetococcus</taxon>
    </lineage>
</organism>
<name>A0LCB6_MAGMM</name>
<evidence type="ECO:0000313" key="2">
    <source>
        <dbReference type="Proteomes" id="UP000002586"/>
    </source>
</evidence>
<proteinExistence type="predicted"/>
<evidence type="ECO:0008006" key="3">
    <source>
        <dbReference type="Google" id="ProtNLM"/>
    </source>
</evidence>
<accession>A0LCB6</accession>
<sequence>MNTPAKNAYILFTDLAGFSKLSDVDLRIYYSTLLPLLAQKIMKFKEESTVWNTWGDSLIVINENEASIADLAFEYRDFFNDFDYTTLNIPPLYPRIACHFGRFDLFDDPLLSGKKNALGININTSARIEPITKPKEIFVTKEFKDRFEATPDPNLSNKFAFDIIGQVPLAKNFGTHELYKFRKMNEDKEIIDRILEQDLSKMLPEVEAITDDNKRLLNSLKNSYDADALLNNASIGRWTSPEIFNENFLLEIAKIYKMFGLYEQALVLTKKIKDQKRSIDGINISLLGYSKELMKLETNCLTRQGRYEEAANLIYGVWNLGYRDSNTLSMLAAQYKRRAIYGNNNVLCDKEGINYDLLKRALSLYIEAFRINTEDYYPAINVAYLYKIIGGDNAGKGIKFANYILKNWKLSAGSDWWIDSTLLECDIIIGDYENLDDKYKNIITKHKPNSFEKMANYTQIKIFSELTSTNSNIIDNILKMLSSFD</sequence>
<dbReference type="AlphaFoldDB" id="A0LCB6"/>
<gene>
    <name evidence="1" type="ordered locus">Mmc1_3119</name>
</gene>
<dbReference type="InterPro" id="IPR029787">
    <property type="entry name" value="Nucleotide_cyclase"/>
</dbReference>
<dbReference type="InterPro" id="IPR046880">
    <property type="entry name" value="TPR-S"/>
</dbReference>
<dbReference type="STRING" id="156889.Mmc1_3119"/>
<dbReference type="OrthoDB" id="2974768at2"/>
<dbReference type="RefSeq" id="WP_011714672.1">
    <property type="nucleotide sequence ID" value="NC_008576.1"/>
</dbReference>
<dbReference type="Pfam" id="PF20308">
    <property type="entry name" value="TPR-S"/>
    <property type="match status" value="1"/>
</dbReference>
<dbReference type="KEGG" id="mgm:Mmc1_3119"/>
<dbReference type="eggNOG" id="COG2114">
    <property type="taxonomic scope" value="Bacteria"/>
</dbReference>
<protein>
    <recommendedName>
        <fullName evidence="3">Guanylate cyclase domain-containing protein</fullName>
    </recommendedName>
</protein>
<evidence type="ECO:0000313" key="1">
    <source>
        <dbReference type="EMBL" id="ABK45609.1"/>
    </source>
</evidence>
<dbReference type="SUPFAM" id="SSF55073">
    <property type="entry name" value="Nucleotide cyclase"/>
    <property type="match status" value="1"/>
</dbReference>
<dbReference type="HOGENOM" id="CLU_562354_0_0_5"/>
<reference evidence="2" key="1">
    <citation type="journal article" date="2009" name="Appl. Environ. Microbiol.">
        <title>Complete genome sequence of the chemolithoautotrophic marine magnetotactic coccus strain MC-1.</title>
        <authorList>
            <person name="Schubbe S."/>
            <person name="Williams T.J."/>
            <person name="Xie G."/>
            <person name="Kiss H.E."/>
            <person name="Brettin T.S."/>
            <person name="Martinez D."/>
            <person name="Ross C.A."/>
            <person name="Schuler D."/>
            <person name="Cox B.L."/>
            <person name="Nealson K.H."/>
            <person name="Bazylinski D.A."/>
        </authorList>
    </citation>
    <scope>NUCLEOTIDE SEQUENCE [LARGE SCALE GENOMIC DNA]</scope>
    <source>
        <strain evidence="2">ATCC BAA-1437 / JCM 17883 / MC-1</strain>
    </source>
</reference>